<evidence type="ECO:0000313" key="7">
    <source>
        <dbReference type="Proteomes" id="UP000254107"/>
    </source>
</evidence>
<keyword evidence="7" id="KW-1185">Reference proteome</keyword>
<dbReference type="Gene3D" id="3.40.1090.10">
    <property type="entry name" value="Cytosolic phospholipase A2 catalytic domain"/>
    <property type="match status" value="1"/>
</dbReference>
<dbReference type="GO" id="GO:0016042">
    <property type="term" value="P:lipid catabolic process"/>
    <property type="evidence" value="ECO:0007669"/>
    <property type="project" value="UniProtKB-UniRule"/>
</dbReference>
<keyword evidence="1 4" id="KW-0378">Hydrolase</keyword>
<feature type="domain" description="PNPLA" evidence="5">
    <location>
        <begin position="8"/>
        <end position="244"/>
    </location>
</feature>
<dbReference type="InterPro" id="IPR002641">
    <property type="entry name" value="PNPLA_dom"/>
</dbReference>
<dbReference type="InterPro" id="IPR016035">
    <property type="entry name" value="Acyl_Trfase/lysoPLipase"/>
</dbReference>
<name>A0A378QGI6_MORLA</name>
<keyword evidence="2 4" id="KW-0442">Lipid degradation</keyword>
<evidence type="ECO:0000259" key="5">
    <source>
        <dbReference type="PROSITE" id="PS51635"/>
    </source>
</evidence>
<proteinExistence type="predicted"/>
<dbReference type="RefSeq" id="WP_115247632.1">
    <property type="nucleotide sequence ID" value="NZ_UGQC01000001.1"/>
</dbReference>
<dbReference type="GO" id="GO:0016787">
    <property type="term" value="F:hydrolase activity"/>
    <property type="evidence" value="ECO:0007669"/>
    <property type="project" value="UniProtKB-UniRule"/>
</dbReference>
<feature type="short sequence motif" description="DGA/G" evidence="4">
    <location>
        <begin position="225"/>
        <end position="227"/>
    </location>
</feature>
<evidence type="ECO:0000256" key="1">
    <source>
        <dbReference type="ARBA" id="ARBA00022801"/>
    </source>
</evidence>
<feature type="short sequence motif" description="GXSXG" evidence="4">
    <location>
        <begin position="39"/>
        <end position="43"/>
    </location>
</feature>
<dbReference type="PANTHER" id="PTHR14226:SF29">
    <property type="entry name" value="NEUROPATHY TARGET ESTERASE SWS"/>
    <property type="match status" value="1"/>
</dbReference>
<evidence type="ECO:0000313" key="6">
    <source>
        <dbReference type="EMBL" id="STZ00017.1"/>
    </source>
</evidence>
<dbReference type="InterPro" id="IPR050301">
    <property type="entry name" value="NTE"/>
</dbReference>
<dbReference type="GeneID" id="302269996"/>
<feature type="active site" description="Proton acceptor" evidence="4">
    <location>
        <position position="225"/>
    </location>
</feature>
<feature type="active site" description="Nucleophile" evidence="4">
    <location>
        <position position="41"/>
    </location>
</feature>
<keyword evidence="3 4" id="KW-0443">Lipid metabolism</keyword>
<evidence type="ECO:0000256" key="4">
    <source>
        <dbReference type="PROSITE-ProRule" id="PRU01161"/>
    </source>
</evidence>
<reference evidence="6 7" key="1">
    <citation type="submission" date="2018-06" db="EMBL/GenBank/DDBJ databases">
        <authorList>
            <consortium name="Pathogen Informatics"/>
            <person name="Doyle S."/>
        </authorList>
    </citation>
    <scope>NUCLEOTIDE SEQUENCE [LARGE SCALE GENOMIC DNA]</scope>
    <source>
        <strain evidence="6 7">NCTC7911</strain>
    </source>
</reference>
<dbReference type="Pfam" id="PF01734">
    <property type="entry name" value="Patatin"/>
    <property type="match status" value="1"/>
</dbReference>
<dbReference type="AlphaFoldDB" id="A0A378QGI6"/>
<dbReference type="PROSITE" id="PS51635">
    <property type="entry name" value="PNPLA"/>
    <property type="match status" value="1"/>
</dbReference>
<evidence type="ECO:0000256" key="2">
    <source>
        <dbReference type="ARBA" id="ARBA00022963"/>
    </source>
</evidence>
<feature type="short sequence motif" description="GXGXXG" evidence="4">
    <location>
        <begin position="12"/>
        <end position="17"/>
    </location>
</feature>
<dbReference type="Proteomes" id="UP000254107">
    <property type="component" value="Unassembled WGS sequence"/>
</dbReference>
<gene>
    <name evidence="6" type="primary">rssA</name>
    <name evidence="6" type="ORF">NCTC7911_01399</name>
</gene>
<dbReference type="SUPFAM" id="SSF52151">
    <property type="entry name" value="FabD/lysophospholipase-like"/>
    <property type="match status" value="1"/>
</dbReference>
<protein>
    <submittedName>
        <fullName evidence="6">NTE family protein rssA</fullName>
    </submittedName>
</protein>
<dbReference type="EMBL" id="UGQC01000001">
    <property type="protein sequence ID" value="STZ00017.1"/>
    <property type="molecule type" value="Genomic_DNA"/>
</dbReference>
<evidence type="ECO:0000256" key="3">
    <source>
        <dbReference type="ARBA" id="ARBA00023098"/>
    </source>
</evidence>
<sequence>MATSTVGLVLSGGGAKGAYHVGVMRALREMNVNVDMIAGTSIGALNGAVLASAPSLDVGTDRLIELWHALSEQNPIPFDAKIRLDLPNFKHFSTYVKLLASAGLRLNPFLCLFWMSDITEIRSLCSDKVLREKMDKYLDIQSLQTSLPLHVAVYPQNHQGGALDDVFSGVKDLFKTEVLGKENRLAEFLHIQSLSENEQKEMILASAAIPLLFEAQKRAGGRYTDGGQAGMLKSQGNTPIEPLIKAGCTHIIVVHLDGGSLWHRYDFGGISVIEIRPSIDMGGFNQMFDFSKVTIDKLSQAGYQDVKTALSNVKESLSAMYAMRHSTDKLMTKVADDVGKNNMDSAMARLRALK</sequence>
<accession>A0A378QGI6</accession>
<dbReference type="PANTHER" id="PTHR14226">
    <property type="entry name" value="NEUROPATHY TARGET ESTERASE/SWISS CHEESE D.MELANOGASTER"/>
    <property type="match status" value="1"/>
</dbReference>
<dbReference type="CDD" id="cd07209">
    <property type="entry name" value="Pat_hypo_Ecoli_Z1214_like"/>
    <property type="match status" value="1"/>
</dbReference>
<organism evidence="6 7">
    <name type="scientific">Moraxella lacunata</name>
    <dbReference type="NCBI Taxonomy" id="477"/>
    <lineage>
        <taxon>Bacteria</taxon>
        <taxon>Pseudomonadati</taxon>
        <taxon>Pseudomonadota</taxon>
        <taxon>Gammaproteobacteria</taxon>
        <taxon>Moraxellales</taxon>
        <taxon>Moraxellaceae</taxon>
        <taxon>Moraxella</taxon>
    </lineage>
</organism>